<feature type="region of interest" description="Disordered" evidence="1">
    <location>
        <begin position="165"/>
        <end position="185"/>
    </location>
</feature>
<dbReference type="Proteomes" id="UP000245073">
    <property type="component" value="Unassembled WGS sequence"/>
</dbReference>
<feature type="domain" description="Bacterial Ig" evidence="2">
    <location>
        <begin position="1075"/>
        <end position="1144"/>
    </location>
</feature>
<dbReference type="InterPro" id="IPR041498">
    <property type="entry name" value="Big_6"/>
</dbReference>
<name>A0A2T9JER6_9CAUL</name>
<keyword evidence="4" id="KW-1185">Reference proteome</keyword>
<proteinExistence type="predicted"/>
<dbReference type="RefSeq" id="WP_109455331.1">
    <property type="nucleotide sequence ID" value="NZ_QDKQ01000077.1"/>
</dbReference>
<evidence type="ECO:0000256" key="1">
    <source>
        <dbReference type="SAM" id="MobiDB-lite"/>
    </source>
</evidence>
<organism evidence="3 4">
    <name type="scientific">Caulobacter endophyticus</name>
    <dbReference type="NCBI Taxonomy" id="2172652"/>
    <lineage>
        <taxon>Bacteria</taxon>
        <taxon>Pseudomonadati</taxon>
        <taxon>Pseudomonadota</taxon>
        <taxon>Alphaproteobacteria</taxon>
        <taxon>Caulobacterales</taxon>
        <taxon>Caulobacteraceae</taxon>
        <taxon>Caulobacter</taxon>
    </lineage>
</organism>
<feature type="domain" description="Bacterial Ig" evidence="2">
    <location>
        <begin position="525"/>
        <end position="606"/>
    </location>
</feature>
<accession>A0A2T9JER6</accession>
<dbReference type="InterPro" id="IPR049826">
    <property type="entry name" value="Ig-like_ice"/>
</dbReference>
<feature type="domain" description="Bacterial Ig" evidence="2">
    <location>
        <begin position="1156"/>
        <end position="1227"/>
    </location>
</feature>
<evidence type="ECO:0000313" key="4">
    <source>
        <dbReference type="Proteomes" id="UP000245073"/>
    </source>
</evidence>
<dbReference type="EMBL" id="QDKQ01000077">
    <property type="protein sequence ID" value="PVM82156.1"/>
    <property type="molecule type" value="Genomic_DNA"/>
</dbReference>
<sequence>MQDVAVRETLSVEAKLTKGGLPPRQAPTLDVNGVIDVRNSQQVYLDLDAADVAGVFRDGADLVLVGPDQAAVRLQGFFSGDAPRRLFLEGKDNRLVAVDTTAVASESAAALVATPLSELSPFVSLTQAGGAAIAGGAAAGGAGGLGVGAILAGVAAVGGLAAAAGGGGGGSSEGPQAPAPDTTAPPVATTLVVDARGTVLTGRGEAGASVSVRNGAGAVVGTGTVGADGAFSITLQPPQANGGALSVTLTDAAGNVSGAATTNAPDVTPPASPSTVDVADDGGSVSGQGEPGATVTVRDAAGTILGTGTVGSNGSFSITLQPPQLNGGVVSVIQTDAAGNASGAATASAPDTTIPAAPTGVDVADDGGSVSGQGEPGATVTVRDAAGTILGTGTVGSNGSFSITLQPPQLNGGVVSVVQTDAAGNASGAATASAPDTTIPAAPTGVDVADNGLSVSGQGEPGATVTVRGADGTLLGTGAVGGSGAFEVVLQSPLVNGQAVTVIQTDGAGNASGPVSAVAPDSTSPAAVSGVVVGGDGASVSGVGEPGATVTVTGPGGAVLGSGTVAAGGAFTVSISPAQVDGESLSVVQADPAGNPSPPVAVVAPDLTPPAPLLAPAVVVAEAANGVSSAEVADGIQVRVLLAPGVQDGDNVTLTVGAQSWTTRVSASTAAVGVVQFTLPAMSDGTYAATATVWQDDGEASPSSQTVTFVVDSATAAPTILTANGAAITGTAEAGATITLLDASGNAVASVQAGSNGSWSIAGSAVAGGLDGFQGSVRAADVAGNTASSAIGPIDGSILRPTITGANGAGITGTTEPGATVTLLDDAGNPIATVTAGPTGAWTIAASQVSGGLDGFDGAVRATDAAGNSASTNVGPIDGTITVSLSIDPVTADNIVNIAEAALAAVTVSGAAFGDFTAGATVTLTLSNGATATAILGADGTWSTTFAGTQLAGATSVTASAVVIDQAGNTVTVSSVHAYSLDTTPPPAPLITSVNGAGIAGTAEPGATITLLDAGGSPITSVRTTPDGRWSLAAGQVPGGLDGFTGAVVVTDPPGNPTQISVGPIDGATSVPTVTEANGAQINGTAEAGAAVVLFDASGRQVATTTAGPTGTWTVPANAVPGGLNGFTGSVKATDTAGNAATASVGPVDGATAAPVILAANGGGVSGTAEPGAQVTLRDSSGASVATVTAGSDGSFSFPASAVSGGLDGFTGSVTAVDAAGNAAAAAVGPIDGQVLVSLTIDAVTTDDMVNGTEAQGSVTISGRAIGEFTAGQAVTVTLPGGATLGATLAADGSFSVAAPGSALAAGTSVGVSITVVDAGGNSATVTAAHTYAVDLEGQQPVIVRANGTGISGFAEAGAPVVLLDETGGVVASTVAAFDGAFSFPASVVPGGLDGFGGSVQSVDPAGNTATASVGPIDGSTPTPVIVTANGAAITGTAEAGATVVLLNIGGAVAATVTAGPGGAWAIPASAVSGGLDGFQGTVRATDGAGNVASAGVGPVDGATAAPVVTGANGLGVEGTAEPGATVVLRDAGGATIATAVTGGNGVWDIPASAVPGGLDGFQGTVTATDTAGNTASATVGPVDGSVTLSINVDPITADNTVNVAEAGAATVTVSGAVFGDFTVGATVTVTLSTGVTATGVLGADGRWSASFAGSALAAATSATATVSTTDAAGNAAVVSDTQGYAVDVTPPSAPVVTSANGAGISGTATAGSVIILLDSGNHTVATTVAAPDGTWTIPGASAPGGLDGFTGSVAAADPAGNTAATSVGPIDGTTLTPVVVQANEGGLSGLAEAGATIALLGANGAPVLDAGGAPVTALADGGGVWTIPASALPGGIDGFTGSVRATDTAGNTALGAVGPVDGDTPAPVILAANGAVLSGQGEVAPP</sequence>
<feature type="domain" description="Bacterial Ig" evidence="2">
    <location>
        <begin position="270"/>
        <end position="351"/>
    </location>
</feature>
<dbReference type="NCBIfam" id="NF033510">
    <property type="entry name" value="Ca_tandemer"/>
    <property type="match status" value="8"/>
</dbReference>
<feature type="domain" description="Bacterial Ig" evidence="2">
    <location>
        <begin position="1509"/>
        <end position="1579"/>
    </location>
</feature>
<comment type="caution">
    <text evidence="3">The sequence shown here is derived from an EMBL/GenBank/DDBJ whole genome shotgun (WGS) entry which is preliminary data.</text>
</comment>
<protein>
    <recommendedName>
        <fullName evidence="2">Bacterial Ig domain-containing protein</fullName>
    </recommendedName>
</protein>
<dbReference type="Pfam" id="PF17936">
    <property type="entry name" value="Big_6"/>
    <property type="match status" value="11"/>
</dbReference>
<feature type="domain" description="Bacterial Ig" evidence="2">
    <location>
        <begin position="355"/>
        <end position="436"/>
    </location>
</feature>
<evidence type="ECO:0000259" key="2">
    <source>
        <dbReference type="Pfam" id="PF17936"/>
    </source>
</evidence>
<reference evidence="3 4" key="1">
    <citation type="submission" date="2018-04" db="EMBL/GenBank/DDBJ databases">
        <title>The genome sequence of Caulobacter sp. 744.</title>
        <authorList>
            <person name="Gao J."/>
            <person name="Sun J."/>
        </authorList>
    </citation>
    <scope>NUCLEOTIDE SEQUENCE [LARGE SCALE GENOMIC DNA]</scope>
    <source>
        <strain evidence="3 4">774</strain>
    </source>
</reference>
<feature type="domain" description="Bacterial Ig" evidence="2">
    <location>
        <begin position="805"/>
        <end position="871"/>
    </location>
</feature>
<feature type="domain" description="Bacterial Ig" evidence="2">
    <location>
        <begin position="184"/>
        <end position="266"/>
    </location>
</feature>
<evidence type="ECO:0000313" key="3">
    <source>
        <dbReference type="EMBL" id="PVM82156.1"/>
    </source>
</evidence>
<feature type="domain" description="Bacterial Ig" evidence="2">
    <location>
        <begin position="717"/>
        <end position="788"/>
    </location>
</feature>
<dbReference type="NCBIfam" id="NF012196">
    <property type="entry name" value="Ig_like_ice"/>
    <property type="match status" value="3"/>
</dbReference>
<feature type="domain" description="Bacterial Ig" evidence="2">
    <location>
        <begin position="440"/>
        <end position="521"/>
    </location>
</feature>
<feature type="domain" description="Bacterial Ig" evidence="2">
    <location>
        <begin position="1421"/>
        <end position="1495"/>
    </location>
</feature>
<dbReference type="InterPro" id="IPR013783">
    <property type="entry name" value="Ig-like_fold"/>
</dbReference>
<gene>
    <name evidence="3" type="ORF">DDF67_24440</name>
</gene>
<dbReference type="Gene3D" id="2.60.40.10">
    <property type="entry name" value="Immunoglobulins"/>
    <property type="match status" value="19"/>
</dbReference>
<dbReference type="OrthoDB" id="8481600at2"/>